<evidence type="ECO:0000313" key="12">
    <source>
        <dbReference type="EMBL" id="MDQ0464775.1"/>
    </source>
</evidence>
<dbReference type="PROSITE" id="PS00855">
    <property type="entry name" value="SPASE_II"/>
    <property type="match status" value="1"/>
</dbReference>
<evidence type="ECO:0000256" key="7">
    <source>
        <dbReference type="ARBA" id="ARBA00022989"/>
    </source>
</evidence>
<evidence type="ECO:0000256" key="8">
    <source>
        <dbReference type="ARBA" id="ARBA00023136"/>
    </source>
</evidence>
<gene>
    <name evidence="9" type="primary">lspA</name>
    <name evidence="12" type="ORF">QO010_002559</name>
</gene>
<dbReference type="GO" id="GO:0004190">
    <property type="term" value="F:aspartic-type endopeptidase activity"/>
    <property type="evidence" value="ECO:0007669"/>
    <property type="project" value="UniProtKB-EC"/>
</dbReference>
<proteinExistence type="inferred from homology"/>
<evidence type="ECO:0000256" key="11">
    <source>
        <dbReference type="RuleBase" id="RU004181"/>
    </source>
</evidence>
<evidence type="ECO:0000256" key="6">
    <source>
        <dbReference type="ARBA" id="ARBA00022801"/>
    </source>
</evidence>
<feature type="transmembrane region" description="Helical" evidence="9">
    <location>
        <begin position="97"/>
        <end position="117"/>
    </location>
</feature>
<evidence type="ECO:0000256" key="2">
    <source>
        <dbReference type="ARBA" id="ARBA00022475"/>
    </source>
</evidence>
<protein>
    <recommendedName>
        <fullName evidence="9">Lipoprotein signal peptidase</fullName>
        <ecNumber evidence="9">3.4.23.36</ecNumber>
    </recommendedName>
    <alternativeName>
        <fullName evidence="9">Prolipoprotein signal peptidase</fullName>
    </alternativeName>
    <alternativeName>
        <fullName evidence="9">Signal peptidase II</fullName>
        <shortName evidence="9">SPase II</shortName>
    </alternativeName>
</protein>
<dbReference type="Pfam" id="PF01252">
    <property type="entry name" value="Peptidase_A8"/>
    <property type="match status" value="1"/>
</dbReference>
<comment type="pathway">
    <text evidence="9">Protein modification; lipoprotein biosynthesis (signal peptide cleavage).</text>
</comment>
<comment type="function">
    <text evidence="9 10">This protein specifically catalyzes the removal of signal peptides from prolipoproteins.</text>
</comment>
<keyword evidence="8 9" id="KW-0472">Membrane</keyword>
<dbReference type="PANTHER" id="PTHR33695:SF1">
    <property type="entry name" value="LIPOPROTEIN SIGNAL PEPTIDASE"/>
    <property type="match status" value="1"/>
</dbReference>
<comment type="catalytic activity">
    <reaction evidence="9 10">
        <text>Release of signal peptides from bacterial membrane prolipoproteins. Hydrolyzes -Xaa-Yaa-Zaa-|-(S,diacylglyceryl)Cys-, in which Xaa is hydrophobic (preferably Leu), and Yaa (Ala or Ser) and Zaa (Gly or Ala) have small, neutral side chains.</text>
        <dbReference type="EC" id="3.4.23.36"/>
    </reaction>
</comment>
<organism evidence="12 13">
    <name type="scientific">Caulobacter ginsengisoli</name>
    <dbReference type="NCBI Taxonomy" id="400775"/>
    <lineage>
        <taxon>Bacteria</taxon>
        <taxon>Pseudomonadati</taxon>
        <taxon>Pseudomonadota</taxon>
        <taxon>Alphaproteobacteria</taxon>
        <taxon>Caulobacterales</taxon>
        <taxon>Caulobacteraceae</taxon>
        <taxon>Caulobacter</taxon>
    </lineage>
</organism>
<keyword evidence="5 9" id="KW-0064">Aspartyl protease</keyword>
<feature type="transmembrane region" description="Helical" evidence="9">
    <location>
        <begin position="161"/>
        <end position="183"/>
    </location>
</feature>
<dbReference type="NCBIfam" id="TIGR00077">
    <property type="entry name" value="lspA"/>
    <property type="match status" value="1"/>
</dbReference>
<keyword evidence="4 9" id="KW-0812">Transmembrane</keyword>
<evidence type="ECO:0000256" key="3">
    <source>
        <dbReference type="ARBA" id="ARBA00022670"/>
    </source>
</evidence>
<comment type="subcellular location">
    <subcellularLocation>
        <location evidence="9">Cell membrane</location>
        <topology evidence="9">Multi-pass membrane protein</topology>
    </subcellularLocation>
</comment>
<reference evidence="12 13" key="1">
    <citation type="submission" date="2023-07" db="EMBL/GenBank/DDBJ databases">
        <title>Genomic Encyclopedia of Type Strains, Phase IV (KMG-IV): sequencing the most valuable type-strain genomes for metagenomic binning, comparative biology and taxonomic classification.</title>
        <authorList>
            <person name="Goeker M."/>
        </authorList>
    </citation>
    <scope>NUCLEOTIDE SEQUENCE [LARGE SCALE GENOMIC DNA]</scope>
    <source>
        <strain evidence="12 13">DSM 18695</strain>
    </source>
</reference>
<evidence type="ECO:0000313" key="13">
    <source>
        <dbReference type="Proteomes" id="UP001228905"/>
    </source>
</evidence>
<sequence>MSDHFDIDPTPAEPELPHLSEANAAAAAPLPERRQLAPAIYALALATIVVDQLVKLWIVDSFHLPALGSVPLLGPIHLSMVWNNGISFGLLRLDYPWMRWVLAGFALAVAAVLASWARKVERPLLAAAVGLIMGGALGNFIDRIRLGAVADFIDVTRLGFPWVFNVADSALSIGIVLLVLDAVRSELAMRQKA</sequence>
<keyword evidence="7 9" id="KW-1133">Transmembrane helix</keyword>
<accession>A0ABU0ITM4</accession>
<evidence type="ECO:0000256" key="4">
    <source>
        <dbReference type="ARBA" id="ARBA00022692"/>
    </source>
</evidence>
<dbReference type="InterPro" id="IPR001872">
    <property type="entry name" value="Peptidase_A8"/>
</dbReference>
<evidence type="ECO:0000256" key="5">
    <source>
        <dbReference type="ARBA" id="ARBA00022750"/>
    </source>
</evidence>
<keyword evidence="13" id="KW-1185">Reference proteome</keyword>
<name>A0ABU0ITM4_9CAUL</name>
<dbReference type="EMBL" id="JAUSVS010000004">
    <property type="protein sequence ID" value="MDQ0464775.1"/>
    <property type="molecule type" value="Genomic_DNA"/>
</dbReference>
<comment type="caution">
    <text evidence="12">The sequence shown here is derived from an EMBL/GenBank/DDBJ whole genome shotgun (WGS) entry which is preliminary data.</text>
</comment>
<keyword evidence="2 9" id="KW-1003">Cell membrane</keyword>
<feature type="active site" evidence="9">
    <location>
        <position position="151"/>
    </location>
</feature>
<dbReference type="PANTHER" id="PTHR33695">
    <property type="entry name" value="LIPOPROTEIN SIGNAL PEPTIDASE"/>
    <property type="match status" value="1"/>
</dbReference>
<feature type="active site" evidence="9">
    <location>
        <position position="168"/>
    </location>
</feature>
<comment type="caution">
    <text evidence="9">Lacks conserved residue(s) required for the propagation of feature annotation.</text>
</comment>
<evidence type="ECO:0000256" key="1">
    <source>
        <dbReference type="ARBA" id="ARBA00006139"/>
    </source>
</evidence>
<keyword evidence="6 9" id="KW-0378">Hydrolase</keyword>
<evidence type="ECO:0000256" key="10">
    <source>
        <dbReference type="RuleBase" id="RU000594"/>
    </source>
</evidence>
<dbReference type="PRINTS" id="PR00781">
    <property type="entry name" value="LIPOSIGPTASE"/>
</dbReference>
<dbReference type="EC" id="3.4.23.36" evidence="9"/>
<dbReference type="HAMAP" id="MF_00161">
    <property type="entry name" value="LspA"/>
    <property type="match status" value="1"/>
</dbReference>
<keyword evidence="3 9" id="KW-0645">Protease</keyword>
<dbReference type="RefSeq" id="WP_307349675.1">
    <property type="nucleotide sequence ID" value="NZ_JAUSVS010000004.1"/>
</dbReference>
<feature type="transmembrane region" description="Helical" evidence="9">
    <location>
        <begin position="124"/>
        <end position="141"/>
    </location>
</feature>
<evidence type="ECO:0000256" key="9">
    <source>
        <dbReference type="HAMAP-Rule" id="MF_00161"/>
    </source>
</evidence>
<dbReference type="Proteomes" id="UP001228905">
    <property type="component" value="Unassembled WGS sequence"/>
</dbReference>
<comment type="similarity">
    <text evidence="1 9 11">Belongs to the peptidase A8 family.</text>
</comment>